<dbReference type="EMBL" id="CAJNIZ010013541">
    <property type="protein sequence ID" value="CAE7350682.1"/>
    <property type="molecule type" value="Genomic_DNA"/>
</dbReference>
<keyword evidence="2" id="KW-1185">Reference proteome</keyword>
<reference evidence="1" key="1">
    <citation type="submission" date="2021-02" db="EMBL/GenBank/DDBJ databases">
        <authorList>
            <person name="Dougan E. K."/>
            <person name="Rhodes N."/>
            <person name="Thang M."/>
            <person name="Chan C."/>
        </authorList>
    </citation>
    <scope>NUCLEOTIDE SEQUENCE</scope>
</reference>
<dbReference type="OrthoDB" id="437355at2759"/>
<protein>
    <submittedName>
        <fullName evidence="1">Uncharacterized protein</fullName>
    </submittedName>
</protein>
<evidence type="ECO:0000313" key="1">
    <source>
        <dbReference type="EMBL" id="CAE7350682.1"/>
    </source>
</evidence>
<feature type="non-terminal residue" evidence="1">
    <location>
        <position position="1"/>
    </location>
</feature>
<organism evidence="1 2">
    <name type="scientific">Symbiodinium pilosum</name>
    <name type="common">Dinoflagellate</name>
    <dbReference type="NCBI Taxonomy" id="2952"/>
    <lineage>
        <taxon>Eukaryota</taxon>
        <taxon>Sar</taxon>
        <taxon>Alveolata</taxon>
        <taxon>Dinophyceae</taxon>
        <taxon>Suessiales</taxon>
        <taxon>Symbiodiniaceae</taxon>
        <taxon>Symbiodinium</taxon>
    </lineage>
</organism>
<sequence length="195" mass="22313">CANAAEKEDLKRRFQGKVEFVDNALKDALLEYRSRCHDLGLTIRPRVFEEQAELELPIMDMSSSPSSASSPGESSKVTVTDIKYLRSQGGIKGVLEIHKVREEELQGYAHLWKTTEIWSLLKRQQAFHNWFSKLGDQCGFALAQAYRLELSVHFVRKQEYRGRSSAVASDRLRLNFDAVTTPGVLFMDSRPRPMY</sequence>
<comment type="caution">
    <text evidence="1">The sequence shown here is derived from an EMBL/GenBank/DDBJ whole genome shotgun (WGS) entry which is preliminary data.</text>
</comment>
<dbReference type="Proteomes" id="UP000649617">
    <property type="component" value="Unassembled WGS sequence"/>
</dbReference>
<evidence type="ECO:0000313" key="2">
    <source>
        <dbReference type="Proteomes" id="UP000649617"/>
    </source>
</evidence>
<accession>A0A812P913</accession>
<proteinExistence type="predicted"/>
<name>A0A812P913_SYMPI</name>
<gene>
    <name evidence="1" type="ORF">SPIL2461_LOCUS8324</name>
</gene>
<dbReference type="AlphaFoldDB" id="A0A812P913"/>